<protein>
    <submittedName>
        <fullName evidence="3">DUF2778 domain-containing protein</fullName>
    </submittedName>
</protein>
<dbReference type="Proteomes" id="UP000481252">
    <property type="component" value="Unassembled WGS sequence"/>
</dbReference>
<feature type="compositionally biased region" description="Polar residues" evidence="1">
    <location>
        <begin position="209"/>
        <end position="218"/>
    </location>
</feature>
<feature type="domain" description="Tlde1" evidence="2">
    <location>
        <begin position="333"/>
        <end position="435"/>
    </location>
</feature>
<sequence length="447" mass="47014">MRPLLVTSVGIGFAGAAVWSVAGMVAMSSSFASGSGSLLPKPQFYGVERLQARLPQEHGKTGKAPRLVIATAQPFVTASIAAGPKKSARHPEVAAVTGTNANAARFDAIVKNAALTSKKLASLFDTPNSGKSARTVAKGTVAKAGAPAQERFATLPAATEQHPTLLAYADPSPGGAADAALSALLAPPLEDDLLASQDPNLDTGEASASLPNYENTPSDGPLPQLRPRYEQARKPVPETEKPEVQQAEEPAAPKPDQPAAPKAVEPKKVEEREKPKPQKLAYARPSDPGDRPTSGGFGRALQNLFGGGARAGGGVAVYDISAAKVYMPDGSVLEAHSGVGKMADDPRYVNVKMNGPTPPHTYNLKMRESRFHGVEAIRMLPVDGRNKYGRDGFLTHSYLLRGRQAESHGCVAFKDYERFLTAFKKGKVKQLVVVPSGGRSTMVASNG</sequence>
<dbReference type="InterPro" id="IPR021225">
    <property type="entry name" value="Tlde1_dom"/>
</dbReference>
<feature type="compositionally biased region" description="Basic and acidic residues" evidence="1">
    <location>
        <begin position="227"/>
        <end position="243"/>
    </location>
</feature>
<evidence type="ECO:0000313" key="3">
    <source>
        <dbReference type="EMBL" id="NGN40388.1"/>
    </source>
</evidence>
<name>A0A7C9VBD9_9HYPH</name>
<proteinExistence type="predicted"/>
<dbReference type="Pfam" id="PF10908">
    <property type="entry name" value="Tlde1_dom"/>
    <property type="match status" value="1"/>
</dbReference>
<dbReference type="AlphaFoldDB" id="A0A7C9VBD9"/>
<gene>
    <name evidence="3" type="ORF">G6N74_04870</name>
</gene>
<comment type="caution">
    <text evidence="3">The sequence shown here is derived from an EMBL/GenBank/DDBJ whole genome shotgun (WGS) entry which is preliminary data.</text>
</comment>
<organism evidence="3 4">
    <name type="scientific">Mesorhizobium zhangyense</name>
    <dbReference type="NCBI Taxonomy" id="1776730"/>
    <lineage>
        <taxon>Bacteria</taxon>
        <taxon>Pseudomonadati</taxon>
        <taxon>Pseudomonadota</taxon>
        <taxon>Alphaproteobacteria</taxon>
        <taxon>Hyphomicrobiales</taxon>
        <taxon>Phyllobacteriaceae</taxon>
        <taxon>Mesorhizobium</taxon>
    </lineage>
</organism>
<dbReference type="EMBL" id="JAAKZG010000002">
    <property type="protein sequence ID" value="NGN40388.1"/>
    <property type="molecule type" value="Genomic_DNA"/>
</dbReference>
<reference evidence="3 4" key="1">
    <citation type="submission" date="2020-02" db="EMBL/GenBank/DDBJ databases">
        <title>Genome sequence of the type strain CGMCC 1.15528 of Mesorhizobium zhangyense.</title>
        <authorList>
            <person name="Gao J."/>
            <person name="Sun J."/>
        </authorList>
    </citation>
    <scope>NUCLEOTIDE SEQUENCE [LARGE SCALE GENOMIC DNA]</scope>
    <source>
        <strain evidence="3 4">CGMCC 1.15528</strain>
    </source>
</reference>
<evidence type="ECO:0000259" key="2">
    <source>
        <dbReference type="Pfam" id="PF10908"/>
    </source>
</evidence>
<dbReference type="RefSeq" id="WP_165114969.1">
    <property type="nucleotide sequence ID" value="NZ_JAAKZG010000002.1"/>
</dbReference>
<evidence type="ECO:0000313" key="4">
    <source>
        <dbReference type="Proteomes" id="UP000481252"/>
    </source>
</evidence>
<accession>A0A7C9VBD9</accession>
<keyword evidence="4" id="KW-1185">Reference proteome</keyword>
<feature type="compositionally biased region" description="Basic and acidic residues" evidence="1">
    <location>
        <begin position="264"/>
        <end position="276"/>
    </location>
</feature>
<feature type="region of interest" description="Disordered" evidence="1">
    <location>
        <begin position="193"/>
        <end position="298"/>
    </location>
</feature>
<evidence type="ECO:0000256" key="1">
    <source>
        <dbReference type="SAM" id="MobiDB-lite"/>
    </source>
</evidence>